<keyword evidence="2" id="KW-0819">tRNA processing</keyword>
<dbReference type="GO" id="GO:0000049">
    <property type="term" value="F:tRNA binding"/>
    <property type="evidence" value="ECO:0007669"/>
    <property type="project" value="InterPro"/>
</dbReference>
<name>A0A7W0HJD0_9BACT</name>
<dbReference type="GO" id="GO:0042781">
    <property type="term" value="F:3'-tRNA processing endoribonuclease activity"/>
    <property type="evidence" value="ECO:0007669"/>
    <property type="project" value="TreeGrafter"/>
</dbReference>
<evidence type="ECO:0000313" key="9">
    <source>
        <dbReference type="Proteomes" id="UP000525298"/>
    </source>
</evidence>
<dbReference type="Pfam" id="PF00825">
    <property type="entry name" value="Ribonuclease_P"/>
    <property type="match status" value="1"/>
</dbReference>
<organism evidence="8 9">
    <name type="scientific">Desulfosalsimonas propionicica</name>
    <dbReference type="NCBI Taxonomy" id="332175"/>
    <lineage>
        <taxon>Bacteria</taxon>
        <taxon>Pseudomonadati</taxon>
        <taxon>Thermodesulfobacteriota</taxon>
        <taxon>Desulfobacteria</taxon>
        <taxon>Desulfobacterales</taxon>
        <taxon>Desulfosalsimonadaceae</taxon>
        <taxon>Desulfosalsimonas</taxon>
    </lineage>
</organism>
<dbReference type="GO" id="GO:0004526">
    <property type="term" value="F:ribonuclease P activity"/>
    <property type="evidence" value="ECO:0007669"/>
    <property type="project" value="UniProtKB-UniRule"/>
</dbReference>
<evidence type="ECO:0000313" key="8">
    <source>
        <dbReference type="EMBL" id="MBA2879948.1"/>
    </source>
</evidence>
<evidence type="ECO:0000256" key="7">
    <source>
        <dbReference type="NCBIfam" id="TIGR00188"/>
    </source>
</evidence>
<dbReference type="NCBIfam" id="TIGR00188">
    <property type="entry name" value="rnpA"/>
    <property type="match status" value="1"/>
</dbReference>
<dbReference type="PANTHER" id="PTHR33992">
    <property type="entry name" value="RIBONUCLEASE P PROTEIN COMPONENT"/>
    <property type="match status" value="1"/>
</dbReference>
<comment type="caution">
    <text evidence="8">The sequence shown here is derived from an EMBL/GenBank/DDBJ whole genome shotgun (WGS) entry which is preliminary data.</text>
</comment>
<comment type="function">
    <text evidence="1">RNaseP catalyzes the removal of the 5'-leader sequence from pre-tRNA to produce the mature 5'-terminus. It can also cleave other RNA substrates such as 4.5S RNA. The protein component plays an auxiliary but essential role in vivo by binding to the 5'-leader sequence and broadening the substrate specificity of the ribozyme.</text>
</comment>
<dbReference type="SUPFAM" id="SSF54211">
    <property type="entry name" value="Ribosomal protein S5 domain 2-like"/>
    <property type="match status" value="1"/>
</dbReference>
<keyword evidence="4" id="KW-0255">Endonuclease</keyword>
<keyword evidence="9" id="KW-1185">Reference proteome</keyword>
<sequence>MTRKIGNAVMRNRIKRIVRQYFRTNRHRLGGNFDINVIARKSAAGALSKEMFASLERLFCKIRGSCH</sequence>
<accession>A0A7W0HJD0</accession>
<dbReference type="GO" id="GO:0030677">
    <property type="term" value="C:ribonuclease P complex"/>
    <property type="evidence" value="ECO:0007669"/>
    <property type="project" value="TreeGrafter"/>
</dbReference>
<dbReference type="AlphaFoldDB" id="A0A7W0HJD0"/>
<dbReference type="Proteomes" id="UP000525298">
    <property type="component" value="Unassembled WGS sequence"/>
</dbReference>
<dbReference type="InterPro" id="IPR020568">
    <property type="entry name" value="Ribosomal_Su5_D2-typ_SF"/>
</dbReference>
<dbReference type="InterPro" id="IPR014721">
    <property type="entry name" value="Ribsml_uS5_D2-typ_fold_subgr"/>
</dbReference>
<dbReference type="EC" id="3.1.26.5" evidence="7"/>
<gene>
    <name evidence="8" type="ORF">HNR65_000255</name>
</gene>
<dbReference type="InterPro" id="IPR020539">
    <property type="entry name" value="RNase_P_CS"/>
</dbReference>
<evidence type="ECO:0000256" key="4">
    <source>
        <dbReference type="ARBA" id="ARBA00022759"/>
    </source>
</evidence>
<evidence type="ECO:0000256" key="1">
    <source>
        <dbReference type="ARBA" id="ARBA00002663"/>
    </source>
</evidence>
<dbReference type="PROSITE" id="PS00648">
    <property type="entry name" value="RIBONUCLEASE_P"/>
    <property type="match status" value="1"/>
</dbReference>
<dbReference type="Gene3D" id="3.30.230.10">
    <property type="match status" value="1"/>
</dbReference>
<evidence type="ECO:0000256" key="6">
    <source>
        <dbReference type="ARBA" id="ARBA00022884"/>
    </source>
</evidence>
<keyword evidence="3" id="KW-0540">Nuclease</keyword>
<reference evidence="8 9" key="1">
    <citation type="submission" date="2020-07" db="EMBL/GenBank/DDBJ databases">
        <title>Genomic Encyclopedia of Type Strains, Phase IV (KMG-IV): sequencing the most valuable type-strain genomes for metagenomic binning, comparative biology and taxonomic classification.</title>
        <authorList>
            <person name="Goeker M."/>
        </authorList>
    </citation>
    <scope>NUCLEOTIDE SEQUENCE [LARGE SCALE GENOMIC DNA]</scope>
    <source>
        <strain evidence="8 9">DSM 17721</strain>
    </source>
</reference>
<dbReference type="EMBL" id="JACDUS010000001">
    <property type="protein sequence ID" value="MBA2879948.1"/>
    <property type="molecule type" value="Genomic_DNA"/>
</dbReference>
<evidence type="ECO:0000256" key="2">
    <source>
        <dbReference type="ARBA" id="ARBA00022694"/>
    </source>
</evidence>
<evidence type="ECO:0000256" key="3">
    <source>
        <dbReference type="ARBA" id="ARBA00022722"/>
    </source>
</evidence>
<proteinExistence type="predicted"/>
<evidence type="ECO:0000256" key="5">
    <source>
        <dbReference type="ARBA" id="ARBA00022801"/>
    </source>
</evidence>
<dbReference type="InterPro" id="IPR000100">
    <property type="entry name" value="RNase_P"/>
</dbReference>
<protein>
    <recommendedName>
        <fullName evidence="7">Ribonuclease P protein component</fullName>
        <ecNumber evidence="7">3.1.26.5</ecNumber>
    </recommendedName>
</protein>
<keyword evidence="6" id="KW-0694">RNA-binding</keyword>
<dbReference type="PANTHER" id="PTHR33992:SF1">
    <property type="entry name" value="RIBONUCLEASE P PROTEIN COMPONENT"/>
    <property type="match status" value="1"/>
</dbReference>
<keyword evidence="5 8" id="KW-0378">Hydrolase</keyword>